<accession>A0A1N7JZ28</accession>
<dbReference type="SUPFAM" id="SSF51735">
    <property type="entry name" value="NAD(P)-binding Rossmann-fold domains"/>
    <property type="match status" value="1"/>
</dbReference>
<dbReference type="PRINTS" id="PR00081">
    <property type="entry name" value="GDHRDH"/>
</dbReference>
<gene>
    <name evidence="3" type="ORF">SAMN05444817_11256</name>
</gene>
<proteinExistence type="inferred from homology"/>
<dbReference type="InterPro" id="IPR020904">
    <property type="entry name" value="Sc_DH/Rdtase_CS"/>
</dbReference>
<dbReference type="PROSITE" id="PS00061">
    <property type="entry name" value="ADH_SHORT"/>
    <property type="match status" value="1"/>
</dbReference>
<dbReference type="InterPro" id="IPR036291">
    <property type="entry name" value="NAD(P)-bd_dom_sf"/>
</dbReference>
<evidence type="ECO:0000256" key="1">
    <source>
        <dbReference type="ARBA" id="ARBA00006484"/>
    </source>
</evidence>
<dbReference type="PANTHER" id="PTHR43669:SF3">
    <property type="entry name" value="ALCOHOL DEHYDROGENASE, PUTATIVE (AFU_ORTHOLOGUE AFUA_3G03445)-RELATED"/>
    <property type="match status" value="1"/>
</dbReference>
<organism evidence="3 4">
    <name type="scientific">Corynebacterium appendicis CIP 107643</name>
    <dbReference type="NCBI Taxonomy" id="1161099"/>
    <lineage>
        <taxon>Bacteria</taxon>
        <taxon>Bacillati</taxon>
        <taxon>Actinomycetota</taxon>
        <taxon>Actinomycetes</taxon>
        <taxon>Mycobacteriales</taxon>
        <taxon>Corynebacteriaceae</taxon>
        <taxon>Corynebacterium</taxon>
    </lineage>
</organism>
<evidence type="ECO:0000313" key="4">
    <source>
        <dbReference type="Proteomes" id="UP000186292"/>
    </source>
</evidence>
<dbReference type="InterPro" id="IPR002347">
    <property type="entry name" value="SDR_fam"/>
</dbReference>
<dbReference type="RefSeq" id="WP_076599764.1">
    <property type="nucleotide sequence ID" value="NZ_CP046976.1"/>
</dbReference>
<dbReference type="Pfam" id="PF13561">
    <property type="entry name" value="adh_short_C2"/>
    <property type="match status" value="1"/>
</dbReference>
<keyword evidence="2" id="KW-0560">Oxidoreductase</keyword>
<name>A0A1N7JZ28_9CORY</name>
<dbReference type="Proteomes" id="UP000186292">
    <property type="component" value="Unassembled WGS sequence"/>
</dbReference>
<dbReference type="AlphaFoldDB" id="A0A1N7JZ28"/>
<protein>
    <submittedName>
        <fullName evidence="3">NAD(P)-dependent dehydrogenase, short-chain alcohol dehydrogenase family</fullName>
    </submittedName>
</protein>
<dbReference type="OrthoDB" id="517007at2"/>
<dbReference type="GO" id="GO:0016491">
    <property type="term" value="F:oxidoreductase activity"/>
    <property type="evidence" value="ECO:0007669"/>
    <property type="project" value="UniProtKB-KW"/>
</dbReference>
<keyword evidence="4" id="KW-1185">Reference proteome</keyword>
<comment type="similarity">
    <text evidence="1">Belongs to the short-chain dehydrogenases/reductases (SDR) family.</text>
</comment>
<dbReference type="STRING" id="1161099.SAMN05444817_11256"/>
<evidence type="ECO:0000313" key="3">
    <source>
        <dbReference type="EMBL" id="SIS54582.1"/>
    </source>
</evidence>
<dbReference type="Gene3D" id="3.40.50.720">
    <property type="entry name" value="NAD(P)-binding Rossmann-like Domain"/>
    <property type="match status" value="1"/>
</dbReference>
<evidence type="ECO:0000256" key="2">
    <source>
        <dbReference type="ARBA" id="ARBA00023002"/>
    </source>
</evidence>
<reference evidence="4" key="1">
    <citation type="submission" date="2017-01" db="EMBL/GenBank/DDBJ databases">
        <authorList>
            <person name="Varghese N."/>
            <person name="Submissions S."/>
        </authorList>
    </citation>
    <scope>NUCLEOTIDE SEQUENCE [LARGE SCALE GENOMIC DNA]</scope>
    <source>
        <strain evidence="4">DSM 44531</strain>
    </source>
</reference>
<sequence>MAAKTAFVTGASRGIGKASAIRLTQLGYDIIAHHRSADADFTDLQASAREHGTTVTTVQADFGDPEAVQALLGQVRETLAGKTIDLAFLNAGIAPFGNFQELSADALRDLFQTNTVAPYELAAGLVDLVTASGGKYIFTGSALTRYSFPALTGYGMSKIALEYLARTMAAELGARGITVNVVAPGVVDTDINAGWLRGNQDAADATRDGSAVKKLARPEDMAEVVSLLAQDTSQAITGQVIDASMGTSL</sequence>
<dbReference type="EMBL" id="FTOF01000012">
    <property type="protein sequence ID" value="SIS54582.1"/>
    <property type="molecule type" value="Genomic_DNA"/>
</dbReference>
<dbReference type="PANTHER" id="PTHR43669">
    <property type="entry name" value="5-KETO-D-GLUCONATE 5-REDUCTASE"/>
    <property type="match status" value="1"/>
</dbReference>
<dbReference type="CDD" id="cd05233">
    <property type="entry name" value="SDR_c"/>
    <property type="match status" value="1"/>
</dbReference>